<dbReference type="EMBL" id="FNCG01000018">
    <property type="protein sequence ID" value="SDI30785.1"/>
    <property type="molecule type" value="Genomic_DNA"/>
</dbReference>
<dbReference type="Pfam" id="PF07690">
    <property type="entry name" value="MFS_1"/>
    <property type="match status" value="1"/>
</dbReference>
<evidence type="ECO:0000256" key="7">
    <source>
        <dbReference type="ARBA" id="ARBA00023136"/>
    </source>
</evidence>
<feature type="transmembrane region" description="Helical" evidence="8">
    <location>
        <begin position="378"/>
        <end position="400"/>
    </location>
</feature>
<dbReference type="Proteomes" id="UP000199705">
    <property type="component" value="Unassembled WGS sequence"/>
</dbReference>
<dbReference type="InterPro" id="IPR005829">
    <property type="entry name" value="Sugar_transporter_CS"/>
</dbReference>
<comment type="function">
    <text evidence="1">Resistance to tetracycline by an active tetracycline efflux. This is an energy-dependent process that decreases the accumulation of the antibiotic in whole cells. This protein functions as a metal-tetracycline/H(+) antiporter.</text>
</comment>
<dbReference type="RefSeq" id="WP_091174461.1">
    <property type="nucleotide sequence ID" value="NZ_FNCG01000018.1"/>
</dbReference>
<keyword evidence="6 8" id="KW-1133">Transmembrane helix</keyword>
<evidence type="ECO:0000256" key="8">
    <source>
        <dbReference type="SAM" id="Phobius"/>
    </source>
</evidence>
<comment type="subcellular location">
    <subcellularLocation>
        <location evidence="2">Membrane</location>
        <topology evidence="2">Multi-pass membrane protein</topology>
    </subcellularLocation>
</comment>
<keyword evidence="4" id="KW-0813">Transport</keyword>
<dbReference type="GO" id="GO:0022857">
    <property type="term" value="F:transmembrane transporter activity"/>
    <property type="evidence" value="ECO:0007669"/>
    <property type="project" value="InterPro"/>
</dbReference>
<evidence type="ECO:0000313" key="11">
    <source>
        <dbReference type="Proteomes" id="UP000199705"/>
    </source>
</evidence>
<dbReference type="InterPro" id="IPR001958">
    <property type="entry name" value="Tet-R_TetA/multi-R_MdtG-like"/>
</dbReference>
<keyword evidence="7 8" id="KW-0472">Membrane</keyword>
<protein>
    <submittedName>
        <fullName evidence="10">MFS transporter, DHA1 family, tetracycline resistance protein</fullName>
    </submittedName>
</protein>
<dbReference type="GO" id="GO:0016020">
    <property type="term" value="C:membrane"/>
    <property type="evidence" value="ECO:0007669"/>
    <property type="project" value="UniProtKB-SubCell"/>
</dbReference>
<dbReference type="PROSITE" id="PS50850">
    <property type="entry name" value="MFS"/>
    <property type="match status" value="1"/>
</dbReference>
<dbReference type="Gene3D" id="1.20.1250.20">
    <property type="entry name" value="MFS general substrate transporter like domains"/>
    <property type="match status" value="1"/>
</dbReference>
<dbReference type="PROSITE" id="PS00216">
    <property type="entry name" value="SUGAR_TRANSPORT_1"/>
    <property type="match status" value="1"/>
</dbReference>
<dbReference type="PRINTS" id="PR01035">
    <property type="entry name" value="TCRTETA"/>
</dbReference>
<proteinExistence type="inferred from homology"/>
<feature type="transmembrane region" description="Helical" evidence="8">
    <location>
        <begin position="83"/>
        <end position="106"/>
    </location>
</feature>
<accession>A0A1G8JHV4</accession>
<evidence type="ECO:0000259" key="9">
    <source>
        <dbReference type="PROSITE" id="PS50850"/>
    </source>
</evidence>
<feature type="transmembrane region" description="Helical" evidence="8">
    <location>
        <begin position="352"/>
        <end position="372"/>
    </location>
</feature>
<evidence type="ECO:0000313" key="10">
    <source>
        <dbReference type="EMBL" id="SDI30785.1"/>
    </source>
</evidence>
<dbReference type="SUPFAM" id="SSF103473">
    <property type="entry name" value="MFS general substrate transporter"/>
    <property type="match status" value="1"/>
</dbReference>
<name>A0A1G8JHV4_9SPHI</name>
<dbReference type="PANTHER" id="PTHR23504">
    <property type="entry name" value="MAJOR FACILITATOR SUPERFAMILY DOMAIN-CONTAINING PROTEIN 10"/>
    <property type="match status" value="1"/>
</dbReference>
<comment type="similarity">
    <text evidence="3">Belongs to the major facilitator superfamily. TCR/Tet family.</text>
</comment>
<dbReference type="CDD" id="cd17388">
    <property type="entry name" value="MFS_TetA"/>
    <property type="match status" value="1"/>
</dbReference>
<evidence type="ECO:0000256" key="4">
    <source>
        <dbReference type="ARBA" id="ARBA00022448"/>
    </source>
</evidence>
<feature type="transmembrane region" description="Helical" evidence="8">
    <location>
        <begin position="51"/>
        <end position="71"/>
    </location>
</feature>
<reference evidence="11" key="1">
    <citation type="submission" date="2016-10" db="EMBL/GenBank/DDBJ databases">
        <authorList>
            <person name="Varghese N."/>
            <person name="Submissions S."/>
        </authorList>
    </citation>
    <scope>NUCLEOTIDE SEQUENCE [LARGE SCALE GENOMIC DNA]</scope>
    <source>
        <strain evidence="11">Gh-67</strain>
    </source>
</reference>
<dbReference type="InterPro" id="IPR036259">
    <property type="entry name" value="MFS_trans_sf"/>
</dbReference>
<sequence>MDKSAKNKPQGALGFIFVTLLIDVVGLGIIIPVLPKLIEKLIHAGLSEASLYAGFLTLAYSVMQFLFSPMIGNLSDKYGRRPVLLCSLLGFGIDYLFLAFAPSIWWLFLGRAIAGITGASFTTASAYIADVSTPEKRAQNFGMIGVAFGLGFIIGPAIGGVLGKMDVQYPFFAAAGLAFLNALYGFFILPESLDEAHRRPFDMKRANPLGSLLQLKKYPSVMGLALSLFLVYFAGQAVQNVWTYFTFEKFKWGEDTVGYSLAFIGLMIALVQGGLMRLILPKLGMERCIWVGLLLYSIGLILFAVATQGWMMFAFMVPYALGGIAGPALQGIMTNQVPANEQGELQGGLTSLMSLSAIFGPWVMTTLFYYFTNDKRPFFFPGAPFILGAILMLISALLAIRNFKNVKKTSAKDVDALATLH</sequence>
<feature type="transmembrane region" description="Helical" evidence="8">
    <location>
        <begin position="112"/>
        <end position="129"/>
    </location>
</feature>
<feature type="transmembrane region" description="Helical" evidence="8">
    <location>
        <begin position="288"/>
        <end position="306"/>
    </location>
</feature>
<evidence type="ECO:0000256" key="3">
    <source>
        <dbReference type="ARBA" id="ARBA00007520"/>
    </source>
</evidence>
<evidence type="ECO:0000256" key="1">
    <source>
        <dbReference type="ARBA" id="ARBA00003279"/>
    </source>
</evidence>
<evidence type="ECO:0000256" key="5">
    <source>
        <dbReference type="ARBA" id="ARBA00022692"/>
    </source>
</evidence>
<evidence type="ECO:0000256" key="6">
    <source>
        <dbReference type="ARBA" id="ARBA00022989"/>
    </source>
</evidence>
<feature type="transmembrane region" description="Helical" evidence="8">
    <location>
        <begin position="221"/>
        <end position="245"/>
    </location>
</feature>
<dbReference type="STRING" id="551996.SAMN05192573_118117"/>
<feature type="transmembrane region" description="Helical" evidence="8">
    <location>
        <begin position="141"/>
        <end position="163"/>
    </location>
</feature>
<dbReference type="InterPro" id="IPR020846">
    <property type="entry name" value="MFS_dom"/>
</dbReference>
<dbReference type="AlphaFoldDB" id="A0A1G8JHV4"/>
<feature type="transmembrane region" description="Helical" evidence="8">
    <location>
        <begin position="257"/>
        <end position="276"/>
    </location>
</feature>
<evidence type="ECO:0000256" key="2">
    <source>
        <dbReference type="ARBA" id="ARBA00004141"/>
    </source>
</evidence>
<dbReference type="InterPro" id="IPR011701">
    <property type="entry name" value="MFS"/>
</dbReference>
<feature type="transmembrane region" description="Helical" evidence="8">
    <location>
        <begin position="12"/>
        <end position="31"/>
    </location>
</feature>
<feature type="transmembrane region" description="Helical" evidence="8">
    <location>
        <begin position="169"/>
        <end position="189"/>
    </location>
</feature>
<dbReference type="PANTHER" id="PTHR23504:SF15">
    <property type="entry name" value="MAJOR FACILITATOR SUPERFAMILY (MFS) PROFILE DOMAIN-CONTAINING PROTEIN"/>
    <property type="match status" value="1"/>
</dbReference>
<keyword evidence="11" id="KW-1185">Reference proteome</keyword>
<organism evidence="10 11">
    <name type="scientific">Mucilaginibacter gossypii</name>
    <dbReference type="NCBI Taxonomy" id="551996"/>
    <lineage>
        <taxon>Bacteria</taxon>
        <taxon>Pseudomonadati</taxon>
        <taxon>Bacteroidota</taxon>
        <taxon>Sphingobacteriia</taxon>
        <taxon>Sphingobacteriales</taxon>
        <taxon>Sphingobacteriaceae</taxon>
        <taxon>Mucilaginibacter</taxon>
    </lineage>
</organism>
<gene>
    <name evidence="10" type="ORF">SAMN05192573_118117</name>
</gene>
<feature type="domain" description="Major facilitator superfamily (MFS) profile" evidence="9">
    <location>
        <begin position="12"/>
        <end position="407"/>
    </location>
</feature>
<keyword evidence="5 8" id="KW-0812">Transmembrane</keyword>